<organism evidence="2 3">
    <name type="scientific">Geodermatophilus tzadiensis</name>
    <dbReference type="NCBI Taxonomy" id="1137988"/>
    <lineage>
        <taxon>Bacteria</taxon>
        <taxon>Bacillati</taxon>
        <taxon>Actinomycetota</taxon>
        <taxon>Actinomycetes</taxon>
        <taxon>Geodermatophilales</taxon>
        <taxon>Geodermatophilaceae</taxon>
        <taxon>Geodermatophilus</taxon>
    </lineage>
</organism>
<feature type="region of interest" description="Disordered" evidence="1">
    <location>
        <begin position="72"/>
        <end position="91"/>
    </location>
</feature>
<reference evidence="2 3" key="1">
    <citation type="submission" date="2018-03" db="EMBL/GenBank/DDBJ databases">
        <title>Genomic Encyclopedia of Archaeal and Bacterial Type Strains, Phase II (KMG-II): from individual species to whole genera.</title>
        <authorList>
            <person name="Goeker M."/>
        </authorList>
    </citation>
    <scope>NUCLEOTIDE SEQUENCE [LARGE SCALE GENOMIC DNA]</scope>
    <source>
        <strain evidence="2 3">DSM 45416</strain>
    </source>
</reference>
<accession>A0A2T0SYR3</accession>
<comment type="caution">
    <text evidence="2">The sequence shown here is derived from an EMBL/GenBank/DDBJ whole genome shotgun (WGS) entry which is preliminary data.</text>
</comment>
<dbReference type="Proteomes" id="UP000239210">
    <property type="component" value="Unassembled WGS sequence"/>
</dbReference>
<sequence length="91" mass="9412">MTTDGATTDRATTDRATADRATTEHVGAHAWVRVPRRLLLEGSADRTVEVSAVALAEHPGAVLEWLAVGGCGEPGGVSRPGAPRRGSPTRA</sequence>
<feature type="compositionally biased region" description="Low complexity" evidence="1">
    <location>
        <begin position="1"/>
        <end position="10"/>
    </location>
</feature>
<proteinExistence type="predicted"/>
<protein>
    <submittedName>
        <fullName evidence="2">Uncharacterized protein</fullName>
    </submittedName>
</protein>
<feature type="region of interest" description="Disordered" evidence="1">
    <location>
        <begin position="1"/>
        <end position="22"/>
    </location>
</feature>
<name>A0A2T0SYR3_9ACTN</name>
<keyword evidence="3" id="KW-1185">Reference proteome</keyword>
<dbReference type="RefSeq" id="WP_106281695.1">
    <property type="nucleotide sequence ID" value="NZ_PVTG01000022.1"/>
</dbReference>
<feature type="compositionally biased region" description="Basic and acidic residues" evidence="1">
    <location>
        <begin position="11"/>
        <end position="22"/>
    </location>
</feature>
<dbReference type="AlphaFoldDB" id="A0A2T0SYR3"/>
<gene>
    <name evidence="2" type="ORF">LY71_12216</name>
</gene>
<evidence type="ECO:0000256" key="1">
    <source>
        <dbReference type="SAM" id="MobiDB-lite"/>
    </source>
</evidence>
<dbReference type="EMBL" id="PVTG01000022">
    <property type="protein sequence ID" value="PRY38544.1"/>
    <property type="molecule type" value="Genomic_DNA"/>
</dbReference>
<evidence type="ECO:0000313" key="2">
    <source>
        <dbReference type="EMBL" id="PRY38544.1"/>
    </source>
</evidence>
<dbReference type="OrthoDB" id="5194672at2"/>
<evidence type="ECO:0000313" key="3">
    <source>
        <dbReference type="Proteomes" id="UP000239210"/>
    </source>
</evidence>